<feature type="chain" id="PRO_5046912641" evidence="5">
    <location>
        <begin position="24"/>
        <end position="238"/>
    </location>
</feature>
<sequence>MKNVRSYLFIFAILGILSTSCNKNQTPTTSTETTTQKKGMSKTAKGGIIGAGGGAVVGGLIGRAAGNTAAGAIIGAAVGGTTGALIGRHMDKQAAELQRDLENAKVERVGEGIKITFDSGILFATNSAQLTSNAQSEISQLAATLQKYPDTNILIEGHTDNTGGRELNQRLSEQRAESVASYTTAQGVDRSRITTKGYAFDQPIADNTTAEGRQQNRRVEIAIFANEKMKKAAEKGQL</sequence>
<dbReference type="PRINTS" id="PR01023">
    <property type="entry name" value="NAFLGMOTY"/>
</dbReference>
<dbReference type="SUPFAM" id="SSF103088">
    <property type="entry name" value="OmpA-like"/>
    <property type="match status" value="1"/>
</dbReference>
<evidence type="ECO:0000259" key="6">
    <source>
        <dbReference type="PROSITE" id="PS51123"/>
    </source>
</evidence>
<evidence type="ECO:0000313" key="8">
    <source>
        <dbReference type="Proteomes" id="UP001597374"/>
    </source>
</evidence>
<dbReference type="InterPro" id="IPR006665">
    <property type="entry name" value="OmpA-like"/>
</dbReference>
<keyword evidence="5" id="KW-0732">Signal</keyword>
<dbReference type="Proteomes" id="UP001597374">
    <property type="component" value="Unassembled WGS sequence"/>
</dbReference>
<dbReference type="PROSITE" id="PS51123">
    <property type="entry name" value="OMPA_2"/>
    <property type="match status" value="1"/>
</dbReference>
<dbReference type="PRINTS" id="PR01021">
    <property type="entry name" value="OMPADOMAIN"/>
</dbReference>
<evidence type="ECO:0000256" key="5">
    <source>
        <dbReference type="SAM" id="SignalP"/>
    </source>
</evidence>
<comment type="subcellular location">
    <subcellularLocation>
        <location evidence="1">Cell outer membrane</location>
    </subcellularLocation>
</comment>
<dbReference type="PANTHER" id="PTHR30329">
    <property type="entry name" value="STATOR ELEMENT OF FLAGELLAR MOTOR COMPLEX"/>
    <property type="match status" value="1"/>
</dbReference>
<dbReference type="CDD" id="cd07185">
    <property type="entry name" value="OmpA_C-like"/>
    <property type="match status" value="1"/>
</dbReference>
<dbReference type="Gene3D" id="3.30.1330.60">
    <property type="entry name" value="OmpA-like domain"/>
    <property type="match status" value="1"/>
</dbReference>
<dbReference type="InterPro" id="IPR036737">
    <property type="entry name" value="OmpA-like_sf"/>
</dbReference>
<organism evidence="7 8">
    <name type="scientific">Pontibacter ruber</name>
    <dbReference type="NCBI Taxonomy" id="1343895"/>
    <lineage>
        <taxon>Bacteria</taxon>
        <taxon>Pseudomonadati</taxon>
        <taxon>Bacteroidota</taxon>
        <taxon>Cytophagia</taxon>
        <taxon>Cytophagales</taxon>
        <taxon>Hymenobacteraceae</taxon>
        <taxon>Pontibacter</taxon>
    </lineage>
</organism>
<accession>A0ABW5D317</accession>
<protein>
    <submittedName>
        <fullName evidence="7">OmpA family protein</fullName>
    </submittedName>
</protein>
<evidence type="ECO:0000256" key="4">
    <source>
        <dbReference type="PROSITE-ProRule" id="PRU00473"/>
    </source>
</evidence>
<comment type="caution">
    <text evidence="7">The sequence shown here is derived from an EMBL/GenBank/DDBJ whole genome shotgun (WGS) entry which is preliminary data.</text>
</comment>
<feature type="domain" description="OmpA-like" evidence="6">
    <location>
        <begin position="109"/>
        <end position="227"/>
    </location>
</feature>
<keyword evidence="8" id="KW-1185">Reference proteome</keyword>
<evidence type="ECO:0000313" key="7">
    <source>
        <dbReference type="EMBL" id="MFD2248458.1"/>
    </source>
</evidence>
<dbReference type="Pfam" id="PF00691">
    <property type="entry name" value="OmpA"/>
    <property type="match status" value="1"/>
</dbReference>
<dbReference type="PROSITE" id="PS51257">
    <property type="entry name" value="PROKAR_LIPOPROTEIN"/>
    <property type="match status" value="1"/>
</dbReference>
<dbReference type="Pfam" id="PF13488">
    <property type="entry name" value="Gly-zipper_Omp"/>
    <property type="match status" value="1"/>
</dbReference>
<reference evidence="8" key="1">
    <citation type="journal article" date="2019" name="Int. J. Syst. Evol. Microbiol.">
        <title>The Global Catalogue of Microorganisms (GCM) 10K type strain sequencing project: providing services to taxonomists for standard genome sequencing and annotation.</title>
        <authorList>
            <consortium name="The Broad Institute Genomics Platform"/>
            <consortium name="The Broad Institute Genome Sequencing Center for Infectious Disease"/>
            <person name="Wu L."/>
            <person name="Ma J."/>
        </authorList>
    </citation>
    <scope>NUCLEOTIDE SEQUENCE [LARGE SCALE GENOMIC DNA]</scope>
    <source>
        <strain evidence="8">CGMCC 4.1782</strain>
    </source>
</reference>
<gene>
    <name evidence="7" type="ORF">ACFSKP_19480</name>
</gene>
<dbReference type="InterPro" id="IPR039567">
    <property type="entry name" value="Gly-zipper"/>
</dbReference>
<name>A0ABW5D317_9BACT</name>
<dbReference type="EMBL" id="JBHUIM010000003">
    <property type="protein sequence ID" value="MFD2248458.1"/>
    <property type="molecule type" value="Genomic_DNA"/>
</dbReference>
<keyword evidence="3" id="KW-0998">Cell outer membrane</keyword>
<dbReference type="PANTHER" id="PTHR30329:SF21">
    <property type="entry name" value="LIPOPROTEIN YIAD-RELATED"/>
    <property type="match status" value="1"/>
</dbReference>
<feature type="signal peptide" evidence="5">
    <location>
        <begin position="1"/>
        <end position="23"/>
    </location>
</feature>
<dbReference type="RefSeq" id="WP_250431501.1">
    <property type="nucleotide sequence ID" value="NZ_JALPRR010000004.1"/>
</dbReference>
<keyword evidence="2 4" id="KW-0472">Membrane</keyword>
<dbReference type="InterPro" id="IPR050330">
    <property type="entry name" value="Bact_OuterMem_StrucFunc"/>
</dbReference>
<dbReference type="InterPro" id="IPR006664">
    <property type="entry name" value="OMP_bac"/>
</dbReference>
<evidence type="ECO:0000256" key="2">
    <source>
        <dbReference type="ARBA" id="ARBA00023136"/>
    </source>
</evidence>
<evidence type="ECO:0000256" key="3">
    <source>
        <dbReference type="ARBA" id="ARBA00023237"/>
    </source>
</evidence>
<evidence type="ECO:0000256" key="1">
    <source>
        <dbReference type="ARBA" id="ARBA00004442"/>
    </source>
</evidence>
<proteinExistence type="predicted"/>